<organism evidence="11 12">
    <name type="scientific">[Myrmecia] bisecta</name>
    <dbReference type="NCBI Taxonomy" id="41462"/>
    <lineage>
        <taxon>Eukaryota</taxon>
        <taxon>Viridiplantae</taxon>
        <taxon>Chlorophyta</taxon>
        <taxon>core chlorophytes</taxon>
        <taxon>Trebouxiophyceae</taxon>
        <taxon>Trebouxiales</taxon>
        <taxon>Trebouxiaceae</taxon>
        <taxon>Myrmecia</taxon>
    </lineage>
</organism>
<dbReference type="InterPro" id="IPR022998">
    <property type="entry name" value="ThiamineP_synth_TenI"/>
</dbReference>
<dbReference type="InterPro" id="IPR036206">
    <property type="entry name" value="ThiamineP_synth_sf"/>
</dbReference>
<feature type="transmembrane region" description="Helical" evidence="9">
    <location>
        <begin position="298"/>
        <end position="321"/>
    </location>
</feature>
<evidence type="ECO:0000256" key="3">
    <source>
        <dbReference type="ARBA" id="ARBA00022475"/>
    </source>
</evidence>
<evidence type="ECO:0000256" key="5">
    <source>
        <dbReference type="ARBA" id="ARBA00022692"/>
    </source>
</evidence>
<proteinExistence type="predicted"/>
<keyword evidence="12" id="KW-1185">Reference proteome</keyword>
<dbReference type="PANTHER" id="PTHR32195">
    <property type="entry name" value="OS07G0662800 PROTEIN"/>
    <property type="match status" value="1"/>
</dbReference>
<dbReference type="AlphaFoldDB" id="A0AAW1PKM2"/>
<dbReference type="Gene3D" id="3.20.20.70">
    <property type="entry name" value="Aldolase class I"/>
    <property type="match status" value="1"/>
</dbReference>
<keyword evidence="3" id="KW-1003">Cell membrane</keyword>
<keyword evidence="4" id="KW-0997">Cell inner membrane</keyword>
<keyword evidence="5 9" id="KW-0812">Transmembrane</keyword>
<dbReference type="GO" id="GO:0003333">
    <property type="term" value="P:amino acid transmembrane transport"/>
    <property type="evidence" value="ECO:0007669"/>
    <property type="project" value="InterPro"/>
</dbReference>
<keyword evidence="2" id="KW-0813">Transport</keyword>
<evidence type="ECO:0000256" key="4">
    <source>
        <dbReference type="ARBA" id="ARBA00022519"/>
    </source>
</evidence>
<evidence type="ECO:0000313" key="12">
    <source>
        <dbReference type="Proteomes" id="UP001489004"/>
    </source>
</evidence>
<evidence type="ECO:0000256" key="2">
    <source>
        <dbReference type="ARBA" id="ARBA00022448"/>
    </source>
</evidence>
<feature type="transmembrane region" description="Helical" evidence="9">
    <location>
        <begin position="604"/>
        <end position="622"/>
    </location>
</feature>
<evidence type="ECO:0000256" key="8">
    <source>
        <dbReference type="ARBA" id="ARBA00023136"/>
    </source>
</evidence>
<keyword evidence="7 9" id="KW-1133">Transmembrane helix</keyword>
<dbReference type="PANTHER" id="PTHR32195:SF26">
    <property type="entry name" value="TRYPTOPHAN OR TYROSINE TRANSPORTER PROTEIN"/>
    <property type="match status" value="1"/>
</dbReference>
<dbReference type="InterPro" id="IPR018227">
    <property type="entry name" value="Amino_acid_transport_2"/>
</dbReference>
<evidence type="ECO:0000259" key="10">
    <source>
        <dbReference type="Pfam" id="PF02581"/>
    </source>
</evidence>
<feature type="transmembrane region" description="Helical" evidence="9">
    <location>
        <begin position="577"/>
        <end position="598"/>
    </location>
</feature>
<keyword evidence="8 9" id="KW-0472">Membrane</keyword>
<feature type="transmembrane region" description="Helical" evidence="9">
    <location>
        <begin position="523"/>
        <end position="544"/>
    </location>
</feature>
<gene>
    <name evidence="11" type="ORF">WJX72_010274</name>
</gene>
<dbReference type="Gene3D" id="1.20.1740.10">
    <property type="entry name" value="Amino acid/polyamine transporter I"/>
    <property type="match status" value="1"/>
</dbReference>
<dbReference type="Pfam" id="PF02581">
    <property type="entry name" value="TMP-TENI"/>
    <property type="match status" value="1"/>
</dbReference>
<feature type="transmembrane region" description="Helical" evidence="9">
    <location>
        <begin position="440"/>
        <end position="464"/>
    </location>
</feature>
<comment type="subcellular location">
    <subcellularLocation>
        <location evidence="1">Cell inner membrane</location>
        <topology evidence="1">Multi-pass membrane protein</topology>
    </subcellularLocation>
</comment>
<dbReference type="InterPro" id="IPR013785">
    <property type="entry name" value="Aldolase_TIM"/>
</dbReference>
<feature type="transmembrane region" description="Helical" evidence="9">
    <location>
        <begin position="408"/>
        <end position="428"/>
    </location>
</feature>
<feature type="transmembrane region" description="Helical" evidence="9">
    <location>
        <begin position="265"/>
        <end position="286"/>
    </location>
</feature>
<keyword evidence="6" id="KW-0029">Amino-acid transport</keyword>
<evidence type="ECO:0000313" key="11">
    <source>
        <dbReference type="EMBL" id="KAK9810408.1"/>
    </source>
</evidence>
<evidence type="ECO:0000256" key="1">
    <source>
        <dbReference type="ARBA" id="ARBA00004429"/>
    </source>
</evidence>
<dbReference type="GO" id="GO:0009228">
    <property type="term" value="P:thiamine biosynthetic process"/>
    <property type="evidence" value="ECO:0007669"/>
    <property type="project" value="UniProtKB-KW"/>
</dbReference>
<feature type="transmembrane region" description="Helical" evidence="9">
    <location>
        <begin position="341"/>
        <end position="360"/>
    </location>
</feature>
<evidence type="ECO:0000256" key="7">
    <source>
        <dbReference type="ARBA" id="ARBA00022989"/>
    </source>
</evidence>
<dbReference type="SUPFAM" id="SSF51391">
    <property type="entry name" value="Thiamin phosphate synthase"/>
    <property type="match status" value="1"/>
</dbReference>
<feature type="transmembrane region" description="Helical" evidence="9">
    <location>
        <begin position="372"/>
        <end position="396"/>
    </location>
</feature>
<evidence type="ECO:0000256" key="6">
    <source>
        <dbReference type="ARBA" id="ARBA00022970"/>
    </source>
</evidence>
<reference evidence="11 12" key="1">
    <citation type="journal article" date="2024" name="Nat. Commun.">
        <title>Phylogenomics reveals the evolutionary origins of lichenization in chlorophyte algae.</title>
        <authorList>
            <person name="Puginier C."/>
            <person name="Libourel C."/>
            <person name="Otte J."/>
            <person name="Skaloud P."/>
            <person name="Haon M."/>
            <person name="Grisel S."/>
            <person name="Petersen M."/>
            <person name="Berrin J.G."/>
            <person name="Delaux P.M."/>
            <person name="Dal Grande F."/>
            <person name="Keller J."/>
        </authorList>
    </citation>
    <scope>NUCLEOTIDE SEQUENCE [LARGE SCALE GENOMIC DNA]</scope>
    <source>
        <strain evidence="11 12">SAG 2043</strain>
    </source>
</reference>
<name>A0AAW1PKM2_9CHLO</name>
<feature type="transmembrane region" description="Helical" evidence="9">
    <location>
        <begin position="634"/>
        <end position="654"/>
    </location>
</feature>
<sequence>MQRAQHSHLPKPLYLLCVEAGAKDEALDLQHVESTIAECVGKGLGNAVMLKDGNQDTDRMMAMAARLQNICSELGIRLIVENRMDVAAAAGASGCTFASHLINIPRARTFLDQMYTIGDSMCSADEADEPADCEDDMESAASVRRPPVVCGRRVTNTAEALAAQREKADFLLLDVGAGDGERDGELDARSLRMELANIRRQVSLHIVVTHDFCMASGGPKSVMNAGADGLQIPMQKLGQLLQEAARGASMGASTKVRELPPTGRVTGAVLLIAGGTVGAGIIALPVKTAAAGFIPTMAMLTGVWAFMCLTATLLLELSLWYGPGTNLTTMAKNTLGGPGKVVSAVLYIFIYAATLTAYIAEGANFILPAAQAISGIALPAWAGCAAFATGLGAVVYAGTGATERVNSACVLVAVLAYGALLALGARGVDLNLLLHANWPASLSALPIMVVAFTFHNIVPSLLAYLGTAKRVLQAIVIGSLLPLVMYALWEGVILASLPVGSSTQSASHVVTLMRAAAGVRVTYAVQIFSLFAIITSFLGVALGCRDFLKELLFHPTTGVCQQLPARLRQPSKFVQQLTPLLLTLGPAHIVAIACPSIFCAALKLSGTFRMLLFGIIPALMVWRGRYCHQNTPFVPGGKALLVAVLCIASAVIGVEWSTKLGLKLWHAA</sequence>
<feature type="domain" description="Thiamine phosphate synthase/TenI" evidence="10">
    <location>
        <begin position="29"/>
        <end position="129"/>
    </location>
</feature>
<dbReference type="GO" id="GO:0015173">
    <property type="term" value="F:aromatic amino acid transmembrane transporter activity"/>
    <property type="evidence" value="ECO:0007669"/>
    <property type="project" value="InterPro"/>
</dbReference>
<dbReference type="Proteomes" id="UP001489004">
    <property type="component" value="Unassembled WGS sequence"/>
</dbReference>
<protein>
    <recommendedName>
        <fullName evidence="10">Thiamine phosphate synthase/TenI domain-containing protein</fullName>
    </recommendedName>
</protein>
<dbReference type="GO" id="GO:0005886">
    <property type="term" value="C:plasma membrane"/>
    <property type="evidence" value="ECO:0007669"/>
    <property type="project" value="UniProtKB-SubCell"/>
</dbReference>
<comment type="caution">
    <text evidence="11">The sequence shown here is derived from an EMBL/GenBank/DDBJ whole genome shotgun (WGS) entry which is preliminary data.</text>
</comment>
<dbReference type="EMBL" id="JALJOR010000010">
    <property type="protein sequence ID" value="KAK9810408.1"/>
    <property type="molecule type" value="Genomic_DNA"/>
</dbReference>
<feature type="transmembrane region" description="Helical" evidence="9">
    <location>
        <begin position="471"/>
        <end position="489"/>
    </location>
</feature>
<dbReference type="InterPro" id="IPR013059">
    <property type="entry name" value="Trp_tyr_transpt"/>
</dbReference>
<evidence type="ECO:0000256" key="9">
    <source>
        <dbReference type="SAM" id="Phobius"/>
    </source>
</evidence>
<dbReference type="Pfam" id="PF03222">
    <property type="entry name" value="Trp_Tyr_perm"/>
    <property type="match status" value="1"/>
</dbReference>
<dbReference type="PRINTS" id="PR00166">
    <property type="entry name" value="AROAAPRMEASE"/>
</dbReference>
<accession>A0AAW1PKM2</accession>